<evidence type="ECO:0000313" key="2">
    <source>
        <dbReference type="Proteomes" id="UP000010729"/>
    </source>
</evidence>
<protein>
    <submittedName>
        <fullName evidence="1">Uncharacterized protein</fullName>
    </submittedName>
</protein>
<comment type="caution">
    <text evidence="1">The sequence shown here is derived from an EMBL/GenBank/DDBJ whole genome shotgun (WGS) entry which is preliminary data.</text>
</comment>
<dbReference type="Proteomes" id="UP000010729">
    <property type="component" value="Unassembled WGS sequence"/>
</dbReference>
<reference evidence="1 2" key="1">
    <citation type="journal article" date="2013" name="Genome Announc.">
        <title>Draft Genome Sequence of Arthrobacter crystallopoietes Strain BAB-32, Revealing Genes for Bioremediation.</title>
        <authorList>
            <person name="Joshi M.N."/>
            <person name="Pandit A.S."/>
            <person name="Sharma A."/>
            <person name="Pandya R.V."/>
            <person name="Desai S.M."/>
            <person name="Saxena A.K."/>
            <person name="Bagatharia S.B."/>
        </authorList>
    </citation>
    <scope>NUCLEOTIDE SEQUENCE [LARGE SCALE GENOMIC DNA]</scope>
    <source>
        <strain evidence="1 2">BAB-32</strain>
    </source>
</reference>
<accession>N1V5M6</accession>
<dbReference type="RefSeq" id="WP_005270152.1">
    <property type="nucleotide sequence ID" value="NZ_ANPE02000169.1"/>
</dbReference>
<dbReference type="EMBL" id="ANPE02000169">
    <property type="protein sequence ID" value="EMY33568.1"/>
    <property type="molecule type" value="Genomic_DNA"/>
</dbReference>
<gene>
    <name evidence="1" type="ORF">D477_014241</name>
</gene>
<evidence type="ECO:0000313" key="1">
    <source>
        <dbReference type="EMBL" id="EMY33568.1"/>
    </source>
</evidence>
<dbReference type="AlphaFoldDB" id="N1V5M6"/>
<name>N1V5M6_9MICC</name>
<keyword evidence="2" id="KW-1185">Reference proteome</keyword>
<sequence>MDEFTFTVKVKAETREQAERVIAERIYHDECYGSPYEVHVAGTTNDPGTNG</sequence>
<proteinExistence type="predicted"/>
<organism evidence="1 2">
    <name type="scientific">Arthrobacter crystallopoietes BAB-32</name>
    <dbReference type="NCBI Taxonomy" id="1246476"/>
    <lineage>
        <taxon>Bacteria</taxon>
        <taxon>Bacillati</taxon>
        <taxon>Actinomycetota</taxon>
        <taxon>Actinomycetes</taxon>
        <taxon>Micrococcales</taxon>
        <taxon>Micrococcaceae</taxon>
        <taxon>Crystallibacter</taxon>
    </lineage>
</organism>